<evidence type="ECO:0000313" key="2">
    <source>
        <dbReference type="EMBL" id="KAJ6406328.1"/>
    </source>
</evidence>
<dbReference type="Proteomes" id="UP001162972">
    <property type="component" value="Chromosome 6"/>
</dbReference>
<dbReference type="InterPro" id="IPR032675">
    <property type="entry name" value="LRR_dom_sf"/>
</dbReference>
<dbReference type="InterPro" id="IPR036047">
    <property type="entry name" value="F-box-like_dom_sf"/>
</dbReference>
<evidence type="ECO:0000259" key="1">
    <source>
        <dbReference type="PROSITE" id="PS50181"/>
    </source>
</evidence>
<feature type="domain" description="F-box" evidence="1">
    <location>
        <begin position="16"/>
        <end position="62"/>
    </location>
</feature>
<dbReference type="AlphaFoldDB" id="A0AAD6JJM0"/>
<accession>A0AAD6JJM0</accession>
<dbReference type="Pfam" id="PF24758">
    <property type="entry name" value="LRR_At5g56370"/>
    <property type="match status" value="1"/>
</dbReference>
<dbReference type="InterPro" id="IPR053197">
    <property type="entry name" value="F-box_SCFL_complex_component"/>
</dbReference>
<name>A0AAD6JJM0_9ROSI</name>
<dbReference type="PROSITE" id="PS50181">
    <property type="entry name" value="FBOX"/>
    <property type="match status" value="1"/>
</dbReference>
<dbReference type="SUPFAM" id="SSF81383">
    <property type="entry name" value="F-box domain"/>
    <property type="match status" value="1"/>
</dbReference>
<dbReference type="PANTHER" id="PTHR34223">
    <property type="entry name" value="OS11G0201299 PROTEIN"/>
    <property type="match status" value="1"/>
</dbReference>
<dbReference type="Gene3D" id="1.20.1280.50">
    <property type="match status" value="1"/>
</dbReference>
<dbReference type="SMART" id="SM00256">
    <property type="entry name" value="FBOX"/>
    <property type="match status" value="1"/>
</dbReference>
<reference evidence="2 3" key="1">
    <citation type="journal article" date="2023" name="Int. J. Mol. Sci.">
        <title>De Novo Assembly and Annotation of 11 Diverse Shrub Willow (Salix) Genomes Reveals Novel Gene Organization in Sex-Linked Regions.</title>
        <authorList>
            <person name="Hyden B."/>
            <person name="Feng K."/>
            <person name="Yates T.B."/>
            <person name="Jawdy S."/>
            <person name="Cereghino C."/>
            <person name="Smart L.B."/>
            <person name="Muchero W."/>
        </authorList>
    </citation>
    <scope>NUCLEOTIDE SEQUENCE [LARGE SCALE GENOMIC DNA]</scope>
    <source>
        <tissue evidence="2">Shoot tip</tissue>
    </source>
</reference>
<dbReference type="SUPFAM" id="SSF52058">
    <property type="entry name" value="L domain-like"/>
    <property type="match status" value="1"/>
</dbReference>
<dbReference type="EMBL" id="JAPFFJ010000016">
    <property type="protein sequence ID" value="KAJ6406328.1"/>
    <property type="molecule type" value="Genomic_DNA"/>
</dbReference>
<sequence>MAMSSDQDTDILACTHDRLSGLPDQVMYHIFSFLGANDTARLGLVSKRFKKVCSSSPYLNFVADFDSGSDQSCLRTRYTDFCSYVDKVLRSREKTGEGLVRLLVHWFCKQRKFDIGGTVVNSWVTIATKCGVEELDMLVHVDPLRGYSLPDCVYKCESLRSLKLNLQMGRFSFQILGFDWLKDLWLDSVTIGDKYFGQRISDWCKCLKRLTLENVDGINDFTLTNSSLEELEISGCRFPSSFSGGKFSISGSSFKVLTISRCQFKALWHVNLNCLSLENLTVQDSEFGRVFVCKIDCESLETLEVCGSNFLEACQLLVDCPSLIYAMISSCRFANVCFLNIKSFSLQGLTLSECKFSSLEIGSQYSKPKKEIKVGTGPCRRIIMKAENLETLNVSSSDAYSYEFPLSISAPKLKDLWWTGDPIDFSYLNQGMVSLLNARIHIKPPCQHRSEESDRRCKHSKSLIYCAAKLLQCLSEARFLSINTWPIEIFFMQNVSPIVFKKLQNLVLLTDGSFADQIPIIASFLKGLPNLRRLIIKCDQISHELSDPNLIDLLGLNSRSYNLTGIGQDLKNVKDRSCTGSGSVACAECWEEKISALVQALFRGSFEEWVLHSRDVLNPANY</sequence>
<dbReference type="PANTHER" id="PTHR34223:SF93">
    <property type="entry name" value="F-BOX DOMAIN-CONTAINING PROTEIN"/>
    <property type="match status" value="1"/>
</dbReference>
<gene>
    <name evidence="2" type="ORF">OIU84_009952</name>
</gene>
<dbReference type="InterPro" id="IPR001810">
    <property type="entry name" value="F-box_dom"/>
</dbReference>
<organism evidence="2 3">
    <name type="scientific">Salix udensis</name>
    <dbReference type="NCBI Taxonomy" id="889485"/>
    <lineage>
        <taxon>Eukaryota</taxon>
        <taxon>Viridiplantae</taxon>
        <taxon>Streptophyta</taxon>
        <taxon>Embryophyta</taxon>
        <taxon>Tracheophyta</taxon>
        <taxon>Spermatophyta</taxon>
        <taxon>Magnoliopsida</taxon>
        <taxon>eudicotyledons</taxon>
        <taxon>Gunneridae</taxon>
        <taxon>Pentapetalae</taxon>
        <taxon>rosids</taxon>
        <taxon>fabids</taxon>
        <taxon>Malpighiales</taxon>
        <taxon>Salicaceae</taxon>
        <taxon>Saliceae</taxon>
        <taxon>Salix</taxon>
    </lineage>
</organism>
<dbReference type="Pfam" id="PF12937">
    <property type="entry name" value="F-box-like"/>
    <property type="match status" value="1"/>
</dbReference>
<dbReference type="Gene3D" id="3.80.10.10">
    <property type="entry name" value="Ribonuclease Inhibitor"/>
    <property type="match status" value="1"/>
</dbReference>
<evidence type="ECO:0000313" key="3">
    <source>
        <dbReference type="Proteomes" id="UP001162972"/>
    </source>
</evidence>
<comment type="caution">
    <text evidence="2">The sequence shown here is derived from an EMBL/GenBank/DDBJ whole genome shotgun (WGS) entry which is preliminary data.</text>
</comment>
<dbReference type="InterPro" id="IPR055411">
    <property type="entry name" value="LRR_FXL15/At3g58940/PEG3-like"/>
</dbReference>
<proteinExistence type="predicted"/>
<protein>
    <recommendedName>
        <fullName evidence="1">F-box domain-containing protein</fullName>
    </recommendedName>
</protein>
<keyword evidence="3" id="KW-1185">Reference proteome</keyword>